<keyword evidence="3" id="KW-1185">Reference proteome</keyword>
<dbReference type="GO" id="GO:0001164">
    <property type="term" value="F:RNA polymerase I core promoter sequence-specific DNA binding"/>
    <property type="evidence" value="ECO:0007669"/>
    <property type="project" value="TreeGrafter"/>
</dbReference>
<dbReference type="AlphaFoldDB" id="A0A0D3CIY4"/>
<dbReference type="HOGENOM" id="CLU_530370_0_0_1"/>
<dbReference type="PANTHER" id="PTHR15319:SF1">
    <property type="entry name" value="TATA BOX-BINDING PROTEIN-ASSOCIATED FACTOR RNA POLYMERASE I SUBUNIT C"/>
    <property type="match status" value="1"/>
</dbReference>
<sequence>MESGSWVWIKMGYVMVCLLYSVHWYSVKYQTGSELILDVSSLKAVLVASASWSSQLTGECLVLLENGLGVRALLESETLNMARIAFAKAGSSDHSFGFLLASRSYLYLCDQRSGVPLLKWQHDVEKPCFIDVYRLSDLSDPSYLYVWELPHNLLSPVTAVFDSIISPTRTEVEGVLLDKKKPSLEFLSVPEFPQFRNASIGDVAVIVGNEQLLKPSWRDEVGMKDKRSNRSQANQSGGESVQHVEGDLAQVKYFRKLKKISVVREKGHGFTLSARHVSVAANLPPSKLTFGDIQKRKFCSADALFLMELNFADYLKRKILCVEELIVVEKKMQQHDSLITGCSYKTQTAALYAAGFCSSAQGIFLSILQIQASRLLMGFFERCGCSRIIRRDVWVSPFFEEFHSPRPPEHMVSSHINLHAKAANGQRRYNLVLTSLAMFLHSHSSSAISSCSVMVVAENLLITDPIRARRTSGELRDQQHLDLRTKSYTNEGEEFPIIGGTSAFRFARDYGRDL</sequence>
<dbReference type="PANTHER" id="PTHR15319">
    <property type="entry name" value="TATA BOX-BINDING PROTEIN ASSOCIATED FACTOR RNA POLYMERASE I SUBUNIT C"/>
    <property type="match status" value="1"/>
</dbReference>
<keyword evidence="1" id="KW-1133">Transmembrane helix</keyword>
<dbReference type="STRING" id="109376.A0A0D3CIY4"/>
<dbReference type="Gramene" id="Bo5g118800.1">
    <property type="protein sequence ID" value="Bo5g118800.1"/>
    <property type="gene ID" value="Bo5g118800"/>
</dbReference>
<organism evidence="2 3">
    <name type="scientific">Brassica oleracea var. oleracea</name>
    <dbReference type="NCBI Taxonomy" id="109376"/>
    <lineage>
        <taxon>Eukaryota</taxon>
        <taxon>Viridiplantae</taxon>
        <taxon>Streptophyta</taxon>
        <taxon>Embryophyta</taxon>
        <taxon>Tracheophyta</taxon>
        <taxon>Spermatophyta</taxon>
        <taxon>Magnoliopsida</taxon>
        <taxon>eudicotyledons</taxon>
        <taxon>Gunneridae</taxon>
        <taxon>Pentapetalae</taxon>
        <taxon>rosids</taxon>
        <taxon>malvids</taxon>
        <taxon>Brassicales</taxon>
        <taxon>Brassicaceae</taxon>
        <taxon>Brassiceae</taxon>
        <taxon>Brassica</taxon>
    </lineage>
</organism>
<dbReference type="EnsemblPlants" id="Bo5g118800.1">
    <property type="protein sequence ID" value="Bo5g118800.1"/>
    <property type="gene ID" value="Bo5g118800"/>
</dbReference>
<evidence type="ECO:0000313" key="2">
    <source>
        <dbReference type="EnsemblPlants" id="Bo5g118800.1"/>
    </source>
</evidence>
<name>A0A0D3CIY4_BRAOL</name>
<accession>A0A0D3CIY4</accession>
<reference evidence="2 3" key="1">
    <citation type="journal article" date="2014" name="Genome Biol.">
        <title>Transcriptome and methylome profiling reveals relics of genome dominance in the mesopolyploid Brassica oleracea.</title>
        <authorList>
            <person name="Parkin I.A."/>
            <person name="Koh C."/>
            <person name="Tang H."/>
            <person name="Robinson S.J."/>
            <person name="Kagale S."/>
            <person name="Clarke W.E."/>
            <person name="Town C.D."/>
            <person name="Nixon J."/>
            <person name="Krishnakumar V."/>
            <person name="Bidwell S.L."/>
            <person name="Denoeud F."/>
            <person name="Belcram H."/>
            <person name="Links M.G."/>
            <person name="Just J."/>
            <person name="Clarke C."/>
            <person name="Bender T."/>
            <person name="Huebert T."/>
            <person name="Mason A.S."/>
            <person name="Pires J.C."/>
            <person name="Barker G."/>
            <person name="Moore J."/>
            <person name="Walley P.G."/>
            <person name="Manoli S."/>
            <person name="Batley J."/>
            <person name="Edwards D."/>
            <person name="Nelson M.N."/>
            <person name="Wang X."/>
            <person name="Paterson A.H."/>
            <person name="King G."/>
            <person name="Bancroft I."/>
            <person name="Chalhoub B."/>
            <person name="Sharpe A.G."/>
        </authorList>
    </citation>
    <scope>NUCLEOTIDE SEQUENCE</scope>
    <source>
        <strain evidence="2 3">cv. TO1000</strain>
    </source>
</reference>
<protein>
    <submittedName>
        <fullName evidence="2">Uncharacterized protein</fullName>
    </submittedName>
</protein>
<reference evidence="2" key="2">
    <citation type="submission" date="2015-03" db="UniProtKB">
        <authorList>
            <consortium name="EnsemblPlants"/>
        </authorList>
    </citation>
    <scope>IDENTIFICATION</scope>
</reference>
<proteinExistence type="predicted"/>
<feature type="transmembrane region" description="Helical" evidence="1">
    <location>
        <begin position="7"/>
        <end position="26"/>
    </location>
</feature>
<dbReference type="Proteomes" id="UP000032141">
    <property type="component" value="Chromosome C5"/>
</dbReference>
<dbReference type="InterPro" id="IPR038801">
    <property type="entry name" value="TAF1C"/>
</dbReference>
<keyword evidence="1" id="KW-0472">Membrane</keyword>
<evidence type="ECO:0000313" key="3">
    <source>
        <dbReference type="Proteomes" id="UP000032141"/>
    </source>
</evidence>
<dbReference type="GO" id="GO:0001650">
    <property type="term" value="C:fibrillar center"/>
    <property type="evidence" value="ECO:0007669"/>
    <property type="project" value="TreeGrafter"/>
</dbReference>
<evidence type="ECO:0000256" key="1">
    <source>
        <dbReference type="SAM" id="Phobius"/>
    </source>
</evidence>
<keyword evidence="1" id="KW-0812">Transmembrane</keyword>